<feature type="domain" description="G-protein coupled receptors family 2 profile 1" evidence="2">
    <location>
        <begin position="84"/>
        <end position="154"/>
    </location>
</feature>
<dbReference type="GO" id="GO:0004930">
    <property type="term" value="F:G protein-coupled receptor activity"/>
    <property type="evidence" value="ECO:0007669"/>
    <property type="project" value="InterPro"/>
</dbReference>
<reference evidence="3" key="1">
    <citation type="submission" date="2013-04" db="EMBL/GenBank/DDBJ databases">
        <authorList>
            <person name="Qu J."/>
            <person name="Murali S.C."/>
            <person name="Bandaranaike D."/>
            <person name="Bellair M."/>
            <person name="Blankenburg K."/>
            <person name="Chao H."/>
            <person name="Dinh H."/>
            <person name="Doddapaneni H."/>
            <person name="Downs B."/>
            <person name="Dugan-Rocha S."/>
            <person name="Elkadiri S."/>
            <person name="Gnanaolivu R.D."/>
            <person name="Hernandez B."/>
            <person name="Javaid M."/>
            <person name="Jayaseelan J.C."/>
            <person name="Lee S."/>
            <person name="Li M."/>
            <person name="Ming W."/>
            <person name="Munidasa M."/>
            <person name="Muniz J."/>
            <person name="Nguyen L."/>
            <person name="Ongeri F."/>
            <person name="Osuji N."/>
            <person name="Pu L.-L."/>
            <person name="Puazo M."/>
            <person name="Qu C."/>
            <person name="Quiroz J."/>
            <person name="Raj R."/>
            <person name="Weissenberger G."/>
            <person name="Xin Y."/>
            <person name="Zou X."/>
            <person name="Han Y."/>
            <person name="Richards S."/>
            <person name="Worley K."/>
            <person name="Muzny D."/>
            <person name="Gibbs R."/>
        </authorList>
    </citation>
    <scope>NUCLEOTIDE SEQUENCE</scope>
    <source>
        <strain evidence="3">Sampled in the wild</strain>
    </source>
</reference>
<dbReference type="EMBL" id="KZ308138">
    <property type="protein sequence ID" value="KAG8222627.1"/>
    <property type="molecule type" value="Genomic_DNA"/>
</dbReference>
<name>A0A8K0JVH6_LADFU</name>
<dbReference type="GO" id="GO:0016020">
    <property type="term" value="C:membrane"/>
    <property type="evidence" value="ECO:0007669"/>
    <property type="project" value="InterPro"/>
</dbReference>
<dbReference type="Proteomes" id="UP000792457">
    <property type="component" value="Unassembled WGS sequence"/>
</dbReference>
<accession>A0A8K0JVH6</accession>
<evidence type="ECO:0000313" key="4">
    <source>
        <dbReference type="Proteomes" id="UP000792457"/>
    </source>
</evidence>
<dbReference type="PROSITE" id="PS50227">
    <property type="entry name" value="G_PROTEIN_RECEP_F2_3"/>
    <property type="match status" value="1"/>
</dbReference>
<dbReference type="InterPro" id="IPR036445">
    <property type="entry name" value="GPCR_2_extracell_dom_sf"/>
</dbReference>
<dbReference type="OrthoDB" id="6022368at2759"/>
<keyword evidence="4" id="KW-1185">Reference proteome</keyword>
<keyword evidence="1" id="KW-0732">Signal</keyword>
<dbReference type="AlphaFoldDB" id="A0A8K0JVH6"/>
<reference evidence="3" key="2">
    <citation type="submission" date="2017-10" db="EMBL/GenBank/DDBJ databases">
        <title>Ladona fulva Genome sequencing and assembly.</title>
        <authorList>
            <person name="Murali S."/>
            <person name="Richards S."/>
            <person name="Bandaranaike D."/>
            <person name="Bellair M."/>
            <person name="Blankenburg K."/>
            <person name="Chao H."/>
            <person name="Dinh H."/>
            <person name="Doddapaneni H."/>
            <person name="Dugan-Rocha S."/>
            <person name="Elkadiri S."/>
            <person name="Gnanaolivu R."/>
            <person name="Hernandez B."/>
            <person name="Skinner E."/>
            <person name="Javaid M."/>
            <person name="Lee S."/>
            <person name="Li M."/>
            <person name="Ming W."/>
            <person name="Munidasa M."/>
            <person name="Muniz J."/>
            <person name="Nguyen L."/>
            <person name="Hughes D."/>
            <person name="Osuji N."/>
            <person name="Pu L.-L."/>
            <person name="Puazo M."/>
            <person name="Qu C."/>
            <person name="Quiroz J."/>
            <person name="Raj R."/>
            <person name="Weissenberger G."/>
            <person name="Xin Y."/>
            <person name="Zou X."/>
            <person name="Han Y."/>
            <person name="Worley K."/>
            <person name="Muzny D."/>
            <person name="Gibbs R."/>
        </authorList>
    </citation>
    <scope>NUCLEOTIDE SEQUENCE</scope>
    <source>
        <strain evidence="3">Sampled in the wild</strain>
    </source>
</reference>
<feature type="signal peptide" evidence="1">
    <location>
        <begin position="1"/>
        <end position="24"/>
    </location>
</feature>
<dbReference type="SUPFAM" id="SSF111418">
    <property type="entry name" value="Hormone receptor domain"/>
    <property type="match status" value="1"/>
</dbReference>
<organism evidence="3 4">
    <name type="scientific">Ladona fulva</name>
    <name type="common">Scarce chaser dragonfly</name>
    <name type="synonym">Libellula fulva</name>
    <dbReference type="NCBI Taxonomy" id="123851"/>
    <lineage>
        <taxon>Eukaryota</taxon>
        <taxon>Metazoa</taxon>
        <taxon>Ecdysozoa</taxon>
        <taxon>Arthropoda</taxon>
        <taxon>Hexapoda</taxon>
        <taxon>Insecta</taxon>
        <taxon>Pterygota</taxon>
        <taxon>Palaeoptera</taxon>
        <taxon>Odonata</taxon>
        <taxon>Epiprocta</taxon>
        <taxon>Anisoptera</taxon>
        <taxon>Libelluloidea</taxon>
        <taxon>Libellulidae</taxon>
        <taxon>Ladona</taxon>
    </lineage>
</organism>
<comment type="caution">
    <text evidence="3">The sequence shown here is derived from an EMBL/GenBank/DDBJ whole genome shotgun (WGS) entry which is preliminary data.</text>
</comment>
<proteinExistence type="predicted"/>
<gene>
    <name evidence="3" type="ORF">J437_LFUL002621</name>
</gene>
<evidence type="ECO:0000259" key="2">
    <source>
        <dbReference type="PROSITE" id="PS50227"/>
    </source>
</evidence>
<evidence type="ECO:0000256" key="1">
    <source>
        <dbReference type="SAM" id="SignalP"/>
    </source>
</evidence>
<sequence length="154" mass="17509">MLSWNSFASLLFAMVILAVPVALGDLHDPYGMLEGLNHHPLPPEDIPFSEDPPDLSHQNYSLDDLDDLFLDEMGNEDRPMKKIECLLLIEKENLFSSQEKREIGNLDEEAMWCNRSWDSILCWPPTAAGTLGVLPCFDELNGIKYNTSHEDEIF</sequence>
<evidence type="ECO:0000313" key="3">
    <source>
        <dbReference type="EMBL" id="KAG8222627.1"/>
    </source>
</evidence>
<dbReference type="InterPro" id="IPR017983">
    <property type="entry name" value="GPCR_2_secretin-like_CS"/>
</dbReference>
<dbReference type="PROSITE" id="PS00649">
    <property type="entry name" value="G_PROTEIN_RECEP_F2_1"/>
    <property type="match status" value="1"/>
</dbReference>
<protein>
    <recommendedName>
        <fullName evidence="2">G-protein coupled receptors family 2 profile 1 domain-containing protein</fullName>
    </recommendedName>
</protein>
<dbReference type="Pfam" id="PF02793">
    <property type="entry name" value="HRM"/>
    <property type="match status" value="1"/>
</dbReference>
<dbReference type="InterPro" id="IPR001879">
    <property type="entry name" value="GPCR_2_extracellular_dom"/>
</dbReference>
<feature type="chain" id="PRO_5035471929" description="G-protein coupled receptors family 2 profile 1 domain-containing protein" evidence="1">
    <location>
        <begin position="25"/>
        <end position="154"/>
    </location>
</feature>
<dbReference type="Gene3D" id="4.10.1240.10">
    <property type="entry name" value="GPCR, family 2, extracellular hormone receptor domain"/>
    <property type="match status" value="1"/>
</dbReference>